<gene>
    <name evidence="7" type="ORF">CLODIP_2_CD04205</name>
</gene>
<dbReference type="GO" id="GO:0070008">
    <property type="term" value="F:serine-type exopeptidase activity"/>
    <property type="evidence" value="ECO:0007669"/>
    <property type="project" value="InterPro"/>
</dbReference>
<dbReference type="GO" id="GO:0006508">
    <property type="term" value="P:proteolysis"/>
    <property type="evidence" value="ECO:0007669"/>
    <property type="project" value="UniProtKB-KW"/>
</dbReference>
<dbReference type="OrthoDB" id="1735038at2759"/>
<dbReference type="Gene3D" id="3.40.50.1820">
    <property type="entry name" value="alpha/beta hydrolase"/>
    <property type="match status" value="1"/>
</dbReference>
<comment type="similarity">
    <text evidence="1">Belongs to the peptidase S28 family.</text>
</comment>
<evidence type="ECO:0000256" key="1">
    <source>
        <dbReference type="ARBA" id="ARBA00011079"/>
    </source>
</evidence>
<name>A0A8S1DFV6_9INSE</name>
<feature type="chain" id="PRO_5035831296" description="Serine protease K12H4.7" evidence="6">
    <location>
        <begin position="21"/>
        <end position="479"/>
    </location>
</feature>
<dbReference type="InterPro" id="IPR029058">
    <property type="entry name" value="AB_hydrolase_fold"/>
</dbReference>
<evidence type="ECO:0000256" key="4">
    <source>
        <dbReference type="ARBA" id="ARBA00022801"/>
    </source>
</evidence>
<dbReference type="GO" id="GO:0008239">
    <property type="term" value="F:dipeptidyl-peptidase activity"/>
    <property type="evidence" value="ECO:0007669"/>
    <property type="project" value="TreeGrafter"/>
</dbReference>
<keyword evidence="2" id="KW-0645">Protease</keyword>
<feature type="signal peptide" evidence="6">
    <location>
        <begin position="1"/>
        <end position="20"/>
    </location>
</feature>
<reference evidence="7 8" key="1">
    <citation type="submission" date="2020-04" db="EMBL/GenBank/DDBJ databases">
        <authorList>
            <person name="Alioto T."/>
            <person name="Alioto T."/>
            <person name="Gomez Garrido J."/>
        </authorList>
    </citation>
    <scope>NUCLEOTIDE SEQUENCE [LARGE SCALE GENOMIC DNA]</scope>
</reference>
<evidence type="ECO:0008006" key="9">
    <source>
        <dbReference type="Google" id="ProtNLM"/>
    </source>
</evidence>
<dbReference type="PANTHER" id="PTHR11010:SF5">
    <property type="entry name" value="RE36938P-RELATED"/>
    <property type="match status" value="1"/>
</dbReference>
<keyword evidence="3 6" id="KW-0732">Signal</keyword>
<keyword evidence="5" id="KW-0325">Glycoprotein</keyword>
<dbReference type="EMBL" id="CADEPI010000191">
    <property type="protein sequence ID" value="CAB3379670.1"/>
    <property type="molecule type" value="Genomic_DNA"/>
</dbReference>
<dbReference type="AlphaFoldDB" id="A0A8S1DFV6"/>
<evidence type="ECO:0000256" key="6">
    <source>
        <dbReference type="SAM" id="SignalP"/>
    </source>
</evidence>
<proteinExistence type="inferred from homology"/>
<keyword evidence="8" id="KW-1185">Reference proteome</keyword>
<dbReference type="Pfam" id="PF05577">
    <property type="entry name" value="Peptidase_S28"/>
    <property type="match status" value="1"/>
</dbReference>
<sequence length="479" mass="53950">MKRVCSAFVFLLALSIRVEAGEELNPFSLLSESRRVFPELEAYNGTAFKEEFFTQKLDHFDILDGRTWQQRYFVTNGSYTSGGPIFLVLGGEWEANPVHIELGFIGQLVEHFGAYTIYLDHRFYGQSKPFPDLLLENMVYLNMDQALEDTAYFAQKMKQDFGLDGKWILIGASFTGDMTAWARARYPHLFHAAYSSGAPVQAQVEVAEYYEVVGRAYLDTDPLCYTVLEEGMLALRQLVQIGDAANITRLFNLVEDINVSVEDDVTLLYFVVTQIYGSLVQASTPGSLENVCSRLVSGQDNPLEAFAQVYRETIFNIPLRINASRLVESYRNQTDYSADITRQFMYQSCLEFGWFTAVSSQNQPFGPVVPIEFRLKFCTAVFGPEFTRERLEAGVERTNLLYGGKQPDVTRVVYTVGSLDPFNPVQMSEEPNVDAPVIIIQGASHCIDITSPASPDEPPPLAEARTRVVELLTTWLAEE</sequence>
<dbReference type="PANTHER" id="PTHR11010">
    <property type="entry name" value="PROTEASE S28 PRO-X CARBOXYPEPTIDASE-RELATED"/>
    <property type="match status" value="1"/>
</dbReference>
<dbReference type="InterPro" id="IPR008758">
    <property type="entry name" value="Peptidase_S28"/>
</dbReference>
<protein>
    <recommendedName>
        <fullName evidence="9">Serine protease K12H4.7</fullName>
    </recommendedName>
</protein>
<keyword evidence="4" id="KW-0378">Hydrolase</keyword>
<dbReference type="Gene3D" id="1.20.120.980">
    <property type="entry name" value="Serine carboxypeptidase S28, SKS domain"/>
    <property type="match status" value="1"/>
</dbReference>
<dbReference type="Proteomes" id="UP000494165">
    <property type="component" value="Unassembled WGS sequence"/>
</dbReference>
<evidence type="ECO:0000313" key="8">
    <source>
        <dbReference type="Proteomes" id="UP000494165"/>
    </source>
</evidence>
<evidence type="ECO:0000256" key="5">
    <source>
        <dbReference type="ARBA" id="ARBA00023180"/>
    </source>
</evidence>
<evidence type="ECO:0000256" key="2">
    <source>
        <dbReference type="ARBA" id="ARBA00022670"/>
    </source>
</evidence>
<evidence type="ECO:0000256" key="3">
    <source>
        <dbReference type="ARBA" id="ARBA00022729"/>
    </source>
</evidence>
<dbReference type="InterPro" id="IPR042269">
    <property type="entry name" value="Ser_carbopepase_S28_SKS"/>
</dbReference>
<organism evidence="7 8">
    <name type="scientific">Cloeon dipterum</name>
    <dbReference type="NCBI Taxonomy" id="197152"/>
    <lineage>
        <taxon>Eukaryota</taxon>
        <taxon>Metazoa</taxon>
        <taxon>Ecdysozoa</taxon>
        <taxon>Arthropoda</taxon>
        <taxon>Hexapoda</taxon>
        <taxon>Insecta</taxon>
        <taxon>Pterygota</taxon>
        <taxon>Palaeoptera</taxon>
        <taxon>Ephemeroptera</taxon>
        <taxon>Pisciforma</taxon>
        <taxon>Baetidae</taxon>
        <taxon>Cloeon</taxon>
    </lineage>
</organism>
<comment type="caution">
    <text evidence="7">The sequence shown here is derived from an EMBL/GenBank/DDBJ whole genome shotgun (WGS) entry which is preliminary data.</text>
</comment>
<evidence type="ECO:0000313" key="7">
    <source>
        <dbReference type="EMBL" id="CAB3379670.1"/>
    </source>
</evidence>
<accession>A0A8S1DFV6</accession>
<dbReference type="SUPFAM" id="SSF53474">
    <property type="entry name" value="alpha/beta-Hydrolases"/>
    <property type="match status" value="1"/>
</dbReference>